<proteinExistence type="predicted"/>
<evidence type="ECO:0000313" key="2">
    <source>
        <dbReference type="EMBL" id="QHT09441.1"/>
    </source>
</evidence>
<protein>
    <submittedName>
        <fullName evidence="2">Uncharacterized protein</fullName>
    </submittedName>
</protein>
<dbReference type="EMBL" id="MN739511">
    <property type="protein sequence ID" value="QHT09441.1"/>
    <property type="molecule type" value="Genomic_DNA"/>
</dbReference>
<name>A0A6C0CYP6_9ZZZZ</name>
<reference evidence="2" key="1">
    <citation type="journal article" date="2020" name="Nature">
        <title>Giant virus diversity and host interactions through global metagenomics.</title>
        <authorList>
            <person name="Schulz F."/>
            <person name="Roux S."/>
            <person name="Paez-Espino D."/>
            <person name="Jungbluth S."/>
            <person name="Walsh D.A."/>
            <person name="Denef V.J."/>
            <person name="McMahon K.D."/>
            <person name="Konstantinidis K.T."/>
            <person name="Eloe-Fadrosh E.A."/>
            <person name="Kyrpides N.C."/>
            <person name="Woyke T."/>
        </authorList>
    </citation>
    <scope>NUCLEOTIDE SEQUENCE</scope>
    <source>
        <strain evidence="2">GVMAG-M-3300023110-24</strain>
    </source>
</reference>
<feature type="compositionally biased region" description="Polar residues" evidence="1">
    <location>
        <begin position="712"/>
        <end position="728"/>
    </location>
</feature>
<sequence>MAQSQIDINITKAINKMITDINTNIVNFEQYTQDIEQIKNNGVPKRDYNTSNDNFSNQCFWISLLDGLNYINTNGKSLMSLLKDQITPGYRDSLNQVKTIRDIASKEKKIENGNGNIVVDTGPDKFKINDNDEPVDLTSLSLLNSRDDTDTPMRSAVKHLLSVLSNLINQNIIVYIYQADYMNGNLELKIYDNNNSNIISGFKDDPGFNKIPINILLNSFDSSGHYQLITSYKSSRSAYNHTVKEKFKFFIEQSFGEINRLPPDTDVNTINTIVIDDIFNNTIKSFDDIKKKNSNSIIFNDTKLAKVSADVKQKIISDVNSISYIEPVDINIQNIPTGQNAPTIDSKLYVYDSSGNLEGYSKEKILIDSIFIGLNNIKKIVNTYSISDKTISDLLGNDTTILRYIKDSSEVQYIKKYEDKQKLDDKIQQLLDDFNVIIKKNPPADKQEVDQDIQLYYPISPQLANPTIKDIKELFSGEKGLQNVLGKLNNPVQTDYAGFLNDYKRFLTQCSKDSSAFGFFRKNKSLSDDDPNGLRVPKLLAATSDTLSNFKHLLDGTNVTKRNMNFFLGISQSTNIALGIYMNRPIKDSNMLVQNPFNYSNFGNVMCSPPTEIFRKTLYDCVEYQLKTKTGREELYLMINSKIEIIKMILDVIKRKIFNIQKDTSSVLGKVSDEEYNIIQSGKVFRDVSFSMNFIQDIDEMRGYNTNITKSESAKTSIKPTTTSSNSRPPKIEITTEASVGK</sequence>
<evidence type="ECO:0000256" key="1">
    <source>
        <dbReference type="SAM" id="MobiDB-lite"/>
    </source>
</evidence>
<accession>A0A6C0CYP6</accession>
<organism evidence="2">
    <name type="scientific">viral metagenome</name>
    <dbReference type="NCBI Taxonomy" id="1070528"/>
    <lineage>
        <taxon>unclassified sequences</taxon>
        <taxon>metagenomes</taxon>
        <taxon>organismal metagenomes</taxon>
    </lineage>
</organism>
<feature type="region of interest" description="Disordered" evidence="1">
    <location>
        <begin position="712"/>
        <end position="742"/>
    </location>
</feature>
<dbReference type="AlphaFoldDB" id="A0A6C0CYP6"/>